<organism evidence="1 2">
    <name type="scientific">Candidatus Spyradenecus faecavium</name>
    <dbReference type="NCBI Taxonomy" id="2840947"/>
    <lineage>
        <taxon>Bacteria</taxon>
        <taxon>Pseudomonadati</taxon>
        <taxon>Lentisphaerota</taxon>
        <taxon>Lentisphaeria</taxon>
        <taxon>Lentisphaerales</taxon>
        <taxon>Lentisphaeraceae</taxon>
        <taxon>Lentisphaeraceae incertae sedis</taxon>
        <taxon>Candidatus Spyradenecus</taxon>
    </lineage>
</organism>
<dbReference type="GO" id="GO:0006508">
    <property type="term" value="P:proteolysis"/>
    <property type="evidence" value="ECO:0007669"/>
    <property type="project" value="InterPro"/>
</dbReference>
<dbReference type="InterPro" id="IPR000200">
    <property type="entry name" value="Peptidase_C10"/>
</dbReference>
<reference evidence="1" key="2">
    <citation type="journal article" date="2021" name="PeerJ">
        <title>Extensive microbial diversity within the chicken gut microbiome revealed by metagenomics and culture.</title>
        <authorList>
            <person name="Gilroy R."/>
            <person name="Ravi A."/>
            <person name="Getino M."/>
            <person name="Pursley I."/>
            <person name="Horton D.L."/>
            <person name="Alikhan N.F."/>
            <person name="Baker D."/>
            <person name="Gharbi K."/>
            <person name="Hall N."/>
            <person name="Watson M."/>
            <person name="Adriaenssens E.M."/>
            <person name="Foster-Nyarko E."/>
            <person name="Jarju S."/>
            <person name="Secka A."/>
            <person name="Antonio M."/>
            <person name="Oren A."/>
            <person name="Chaudhuri R.R."/>
            <person name="La Ragione R."/>
            <person name="Hildebrand F."/>
            <person name="Pallen M.J."/>
        </authorList>
    </citation>
    <scope>NUCLEOTIDE SEQUENCE</scope>
    <source>
        <strain evidence="1">35461</strain>
    </source>
</reference>
<dbReference type="InterPro" id="IPR038765">
    <property type="entry name" value="Papain-like_cys_pep_sf"/>
</dbReference>
<dbReference type="Proteomes" id="UP000886845">
    <property type="component" value="Unassembled WGS sequence"/>
</dbReference>
<dbReference type="InterPro" id="IPR008969">
    <property type="entry name" value="CarboxyPept-like_regulatory"/>
</dbReference>
<feature type="non-terminal residue" evidence="1">
    <location>
        <position position="449"/>
    </location>
</feature>
<gene>
    <name evidence="1" type="ORF">IAC79_04100</name>
</gene>
<name>A0A9D1NMW6_9BACT</name>
<dbReference type="Pfam" id="PF01640">
    <property type="entry name" value="Peptidase_C10"/>
    <property type="match status" value="1"/>
</dbReference>
<sequence length="449" mass="47784">MAAERSDAPDFVIVAPRCAATDWDQADELNAYVGKKDLRGYVDGAGRSGFDDAVCGCDPLAWGQVLVYHALNHGVPAQGWEPTPFEGSVGYGSEDVPRASWPGTYDWKAVRGKQTLDAEGGLKDIPVARLMWNLGLLGKVDYQSALGAAGSIKVEDFKAYCGFADGAMYSKIQRNGAMVPYWPDLMRRLLRVGAQTEAPTVLQISGHMIVVDGWGVDADGKEWFHVDKGWGSASGRWWDLDQLVTEGFAFYPNVFPTDLGGVIVGRVATDGAVPVPGATVTLSTADGKIKDTATTDANGCYAFIGLHKPSADAVVDPAVPYPKDHYTLTVQAEGYADAPAQTVTVESHVDDPTRAAKQAAWDEAHKDDKPGEGEAAHFELAYAGAVADFSLTPNAIFVTAEGGGDGRSWETAASLRDALAQADAVHPIYLAAGDYDLDETLEIPVGLTL</sequence>
<comment type="caution">
    <text evidence="1">The sequence shown here is derived from an EMBL/GenBank/DDBJ whole genome shotgun (WGS) entry which is preliminary data.</text>
</comment>
<accession>A0A9D1NMW6</accession>
<reference evidence="1" key="1">
    <citation type="submission" date="2020-10" db="EMBL/GenBank/DDBJ databases">
        <authorList>
            <person name="Gilroy R."/>
        </authorList>
    </citation>
    <scope>NUCLEOTIDE SEQUENCE</scope>
    <source>
        <strain evidence="1">35461</strain>
    </source>
</reference>
<evidence type="ECO:0000313" key="1">
    <source>
        <dbReference type="EMBL" id="HIV09277.1"/>
    </source>
</evidence>
<proteinExistence type="predicted"/>
<protein>
    <submittedName>
        <fullName evidence="1">C10 family peptidase</fullName>
    </submittedName>
</protein>
<dbReference type="AlphaFoldDB" id="A0A9D1NMW6"/>
<dbReference type="SUPFAM" id="SSF49464">
    <property type="entry name" value="Carboxypeptidase regulatory domain-like"/>
    <property type="match status" value="1"/>
</dbReference>
<dbReference type="EMBL" id="DVOR01000129">
    <property type="protein sequence ID" value="HIV09277.1"/>
    <property type="molecule type" value="Genomic_DNA"/>
</dbReference>
<dbReference type="InterPro" id="IPR044934">
    <property type="entry name" value="Streptopain_sf"/>
</dbReference>
<dbReference type="GO" id="GO:0008234">
    <property type="term" value="F:cysteine-type peptidase activity"/>
    <property type="evidence" value="ECO:0007669"/>
    <property type="project" value="InterPro"/>
</dbReference>
<dbReference type="SUPFAM" id="SSF54001">
    <property type="entry name" value="Cysteine proteinases"/>
    <property type="match status" value="1"/>
</dbReference>
<dbReference type="Gene3D" id="3.90.70.50">
    <property type="entry name" value="Peptidase C10, streptopain"/>
    <property type="match status" value="1"/>
</dbReference>
<dbReference type="Gene3D" id="2.60.40.1120">
    <property type="entry name" value="Carboxypeptidase-like, regulatory domain"/>
    <property type="match status" value="1"/>
</dbReference>
<evidence type="ECO:0000313" key="2">
    <source>
        <dbReference type="Proteomes" id="UP000886845"/>
    </source>
</evidence>